<dbReference type="FunFam" id="1.10.630.10:FF:000182">
    <property type="entry name" value="Cytochrome P450 3A4"/>
    <property type="match status" value="1"/>
</dbReference>
<sequence>LVALLAVLLFLYLYYSNANRKWAKRGLPGPEPELLLGNLRDVWDFDRPRSIVLRDWSKKYGKMYGFYEGQRPFIVTSDFNIINEILVKQQENFSARARFVMQERKDTANTKITEARGPHWKRLRSLGSMAFTNKSLRNILDTVEESAITVVDGMERHKGEINMLEYFQEYTLDVICKIALGMHDVQMFNNQYLPACQLMFSRPLRHPLTVIPSLFPFAVDEIRAGLMLMSKIVTNKSPFYVLTTMLKTNIEQRKLLRQKNGNRAKSTDFIDIFLDAEVDASEVAYDENSDTSRKLSADEIVGQCLVFLLAGFDTTSNSLSYLTHFLANYPDVQRRLIEEVDSFLLENERIELESLVDLKYMDAVIRESLRHYPLGSVVVSRECTKACEIGGFRFEVGDTITTDTWSMHMDKSVWGEDAEEFRPERWLELSTRPRSAFQSFGEGPRICLGMRLAYLEEKMALLKLLSRFTIDKTTRTNPMRLVGSVTVSPEKVIVKLVKR</sequence>
<dbReference type="SUPFAM" id="SSF48264">
    <property type="entry name" value="Cytochrome P450"/>
    <property type="match status" value="1"/>
</dbReference>
<feature type="chain" id="PRO_5043394590" description="Cytochrome P450" evidence="10">
    <location>
        <begin position="19"/>
        <end position="499"/>
    </location>
</feature>
<evidence type="ECO:0000256" key="7">
    <source>
        <dbReference type="ARBA" id="ARBA00023033"/>
    </source>
</evidence>
<dbReference type="PRINTS" id="PR00463">
    <property type="entry name" value="EP450I"/>
</dbReference>
<comment type="similarity">
    <text evidence="2 9">Belongs to the cytochrome P450 family.</text>
</comment>
<keyword evidence="6 8" id="KW-0408">Iron</keyword>
<dbReference type="Proteomes" id="UP001432027">
    <property type="component" value="Unassembled WGS sequence"/>
</dbReference>
<dbReference type="PRINTS" id="PR00385">
    <property type="entry name" value="P450"/>
</dbReference>
<evidence type="ECO:0000256" key="2">
    <source>
        <dbReference type="ARBA" id="ARBA00010617"/>
    </source>
</evidence>
<dbReference type="EMBL" id="BTSX01000004">
    <property type="protein sequence ID" value="GMS94521.1"/>
    <property type="molecule type" value="Genomic_DNA"/>
</dbReference>
<dbReference type="AlphaFoldDB" id="A0AAV5TJN6"/>
<dbReference type="InterPro" id="IPR002401">
    <property type="entry name" value="Cyt_P450_E_grp-I"/>
</dbReference>
<keyword evidence="7 9" id="KW-0503">Monooxygenase</keyword>
<keyword evidence="5 9" id="KW-0560">Oxidoreductase</keyword>
<dbReference type="InterPro" id="IPR036396">
    <property type="entry name" value="Cyt_P450_sf"/>
</dbReference>
<dbReference type="CDD" id="cd11055">
    <property type="entry name" value="CYP3A-like"/>
    <property type="match status" value="1"/>
</dbReference>
<evidence type="ECO:0000256" key="5">
    <source>
        <dbReference type="ARBA" id="ARBA00023002"/>
    </source>
</evidence>
<evidence type="ECO:0000256" key="8">
    <source>
        <dbReference type="PIRSR" id="PIRSR602401-1"/>
    </source>
</evidence>
<dbReference type="PROSITE" id="PS00086">
    <property type="entry name" value="CYTOCHROME_P450"/>
    <property type="match status" value="1"/>
</dbReference>
<evidence type="ECO:0000313" key="11">
    <source>
        <dbReference type="EMBL" id="GMS94521.1"/>
    </source>
</evidence>
<dbReference type="InterPro" id="IPR017972">
    <property type="entry name" value="Cyt_P450_CS"/>
</dbReference>
<evidence type="ECO:0000256" key="3">
    <source>
        <dbReference type="ARBA" id="ARBA00022617"/>
    </source>
</evidence>
<comment type="caution">
    <text evidence="11">The sequence shown here is derived from an EMBL/GenBank/DDBJ whole genome shotgun (WGS) entry which is preliminary data.</text>
</comment>
<name>A0AAV5TJN6_9BILA</name>
<proteinExistence type="inferred from homology"/>
<feature type="binding site" description="axial binding residue" evidence="8">
    <location>
        <position position="447"/>
    </location>
    <ligand>
        <name>heme</name>
        <dbReference type="ChEBI" id="CHEBI:30413"/>
    </ligand>
    <ligandPart>
        <name>Fe</name>
        <dbReference type="ChEBI" id="CHEBI:18248"/>
    </ligandPart>
</feature>
<dbReference type="Pfam" id="PF00067">
    <property type="entry name" value="p450"/>
    <property type="match status" value="1"/>
</dbReference>
<evidence type="ECO:0000256" key="1">
    <source>
        <dbReference type="ARBA" id="ARBA00001971"/>
    </source>
</evidence>
<evidence type="ECO:0000256" key="9">
    <source>
        <dbReference type="RuleBase" id="RU000461"/>
    </source>
</evidence>
<dbReference type="PANTHER" id="PTHR24292">
    <property type="entry name" value="CYTOCHROME P450"/>
    <property type="match status" value="1"/>
</dbReference>
<evidence type="ECO:0000256" key="10">
    <source>
        <dbReference type="SAM" id="SignalP"/>
    </source>
</evidence>
<organism evidence="11 12">
    <name type="scientific">Pristionchus entomophagus</name>
    <dbReference type="NCBI Taxonomy" id="358040"/>
    <lineage>
        <taxon>Eukaryota</taxon>
        <taxon>Metazoa</taxon>
        <taxon>Ecdysozoa</taxon>
        <taxon>Nematoda</taxon>
        <taxon>Chromadorea</taxon>
        <taxon>Rhabditida</taxon>
        <taxon>Rhabditina</taxon>
        <taxon>Diplogasteromorpha</taxon>
        <taxon>Diplogasteroidea</taxon>
        <taxon>Neodiplogasteridae</taxon>
        <taxon>Pristionchus</taxon>
    </lineage>
</organism>
<evidence type="ECO:0000313" key="12">
    <source>
        <dbReference type="Proteomes" id="UP001432027"/>
    </source>
</evidence>
<keyword evidence="4 8" id="KW-0479">Metal-binding</keyword>
<reference evidence="11" key="1">
    <citation type="submission" date="2023-10" db="EMBL/GenBank/DDBJ databases">
        <title>Genome assembly of Pristionchus species.</title>
        <authorList>
            <person name="Yoshida K."/>
            <person name="Sommer R.J."/>
        </authorList>
    </citation>
    <scope>NUCLEOTIDE SEQUENCE</scope>
    <source>
        <strain evidence="11">RS0144</strain>
    </source>
</reference>
<accession>A0AAV5TJN6</accession>
<feature type="non-terminal residue" evidence="11">
    <location>
        <position position="1"/>
    </location>
</feature>
<dbReference type="GO" id="GO:0004497">
    <property type="term" value="F:monooxygenase activity"/>
    <property type="evidence" value="ECO:0007669"/>
    <property type="project" value="UniProtKB-KW"/>
</dbReference>
<dbReference type="InterPro" id="IPR050476">
    <property type="entry name" value="Insect_CytP450_Detox"/>
</dbReference>
<dbReference type="GO" id="GO:0005506">
    <property type="term" value="F:iron ion binding"/>
    <property type="evidence" value="ECO:0007669"/>
    <property type="project" value="InterPro"/>
</dbReference>
<evidence type="ECO:0008006" key="13">
    <source>
        <dbReference type="Google" id="ProtNLM"/>
    </source>
</evidence>
<evidence type="ECO:0000256" key="6">
    <source>
        <dbReference type="ARBA" id="ARBA00023004"/>
    </source>
</evidence>
<comment type="cofactor">
    <cofactor evidence="1 8">
        <name>heme</name>
        <dbReference type="ChEBI" id="CHEBI:30413"/>
    </cofactor>
</comment>
<feature type="signal peptide" evidence="10">
    <location>
        <begin position="1"/>
        <end position="18"/>
    </location>
</feature>
<dbReference type="Gene3D" id="1.10.630.10">
    <property type="entry name" value="Cytochrome P450"/>
    <property type="match status" value="1"/>
</dbReference>
<evidence type="ECO:0000256" key="4">
    <source>
        <dbReference type="ARBA" id="ARBA00022723"/>
    </source>
</evidence>
<dbReference type="PANTHER" id="PTHR24292:SF102">
    <property type="entry name" value="CYTOCHROME P450 FAMILY-RELATED"/>
    <property type="match status" value="1"/>
</dbReference>
<keyword evidence="10" id="KW-0732">Signal</keyword>
<dbReference type="GO" id="GO:0020037">
    <property type="term" value="F:heme binding"/>
    <property type="evidence" value="ECO:0007669"/>
    <property type="project" value="InterPro"/>
</dbReference>
<keyword evidence="3 8" id="KW-0349">Heme</keyword>
<dbReference type="GO" id="GO:0016705">
    <property type="term" value="F:oxidoreductase activity, acting on paired donors, with incorporation or reduction of molecular oxygen"/>
    <property type="evidence" value="ECO:0007669"/>
    <property type="project" value="InterPro"/>
</dbReference>
<gene>
    <name evidence="11" type="ORF">PENTCL1PPCAC_16696</name>
</gene>
<dbReference type="InterPro" id="IPR001128">
    <property type="entry name" value="Cyt_P450"/>
</dbReference>
<keyword evidence="12" id="KW-1185">Reference proteome</keyword>
<protein>
    <recommendedName>
        <fullName evidence="13">Cytochrome P450</fullName>
    </recommendedName>
</protein>